<sequence length="222" mass="22611">MSAADRPAADGTRSPTCAIGIMAKAPQAGRSKTRLCPPLTPDEAAALSGAFLRDTAANIADASRSAPIAAYAAYAPRGTEALIAAHVGAKTGLVLADGTAPMPGDVQGFGRCLLHAIKGMLERGHAAACVLSSDIPTLPTRLLIEAAEHLLAPGDRAVLGASDDGGYYILGLKAAHAEMFADIAWSTASVAEATRERARGIGLPLIGSILGTMSMTRRPCPS</sequence>
<dbReference type="PANTHER" id="PTHR36529:SF1">
    <property type="entry name" value="GLYCOSYLTRANSFERASE"/>
    <property type="match status" value="1"/>
</dbReference>
<proteinExistence type="predicted"/>
<gene>
    <name evidence="1" type="ORF">ACFQE0_23245</name>
</gene>
<dbReference type="InterPro" id="IPR029044">
    <property type="entry name" value="Nucleotide-diphossugar_trans"/>
</dbReference>
<evidence type="ECO:0000313" key="2">
    <source>
        <dbReference type="Proteomes" id="UP001596292"/>
    </source>
</evidence>
<dbReference type="Proteomes" id="UP001596292">
    <property type="component" value="Unassembled WGS sequence"/>
</dbReference>
<dbReference type="SUPFAM" id="SSF53448">
    <property type="entry name" value="Nucleotide-diphospho-sugar transferases"/>
    <property type="match status" value="1"/>
</dbReference>
<reference evidence="2" key="1">
    <citation type="journal article" date="2019" name="Int. J. Syst. Evol. Microbiol.">
        <title>The Global Catalogue of Microorganisms (GCM) 10K type strain sequencing project: providing services to taxonomists for standard genome sequencing and annotation.</title>
        <authorList>
            <consortium name="The Broad Institute Genomics Platform"/>
            <consortium name="The Broad Institute Genome Sequencing Center for Infectious Disease"/>
            <person name="Wu L."/>
            <person name="Ma J."/>
        </authorList>
    </citation>
    <scope>NUCLEOTIDE SEQUENCE [LARGE SCALE GENOMIC DNA]</scope>
    <source>
        <strain evidence="2">CCUG 48316</strain>
    </source>
</reference>
<protein>
    <submittedName>
        <fullName evidence="1">DUF2064 domain-containing protein</fullName>
    </submittedName>
</protein>
<dbReference type="EMBL" id="JBHSWN010000001">
    <property type="protein sequence ID" value="MFC6792226.1"/>
    <property type="molecule type" value="Genomic_DNA"/>
</dbReference>
<dbReference type="InterPro" id="IPR018641">
    <property type="entry name" value="Trfase_1_rSAM/seldom-assoc"/>
</dbReference>
<organism evidence="1 2">
    <name type="scientific">Methylobacterium komagatae</name>
    <dbReference type="NCBI Taxonomy" id="374425"/>
    <lineage>
        <taxon>Bacteria</taxon>
        <taxon>Pseudomonadati</taxon>
        <taxon>Pseudomonadota</taxon>
        <taxon>Alphaproteobacteria</taxon>
        <taxon>Hyphomicrobiales</taxon>
        <taxon>Methylobacteriaceae</taxon>
        <taxon>Methylobacterium</taxon>
    </lineage>
</organism>
<dbReference type="RefSeq" id="WP_378973889.1">
    <property type="nucleotide sequence ID" value="NZ_JBHSWN010000001.1"/>
</dbReference>
<evidence type="ECO:0000313" key="1">
    <source>
        <dbReference type="EMBL" id="MFC6792226.1"/>
    </source>
</evidence>
<accession>A0ABW2BQK0</accession>
<comment type="caution">
    <text evidence="1">The sequence shown here is derived from an EMBL/GenBank/DDBJ whole genome shotgun (WGS) entry which is preliminary data.</text>
</comment>
<name>A0ABW2BQK0_9HYPH</name>
<dbReference type="Pfam" id="PF09837">
    <property type="entry name" value="DUF2064"/>
    <property type="match status" value="1"/>
</dbReference>
<dbReference type="PANTHER" id="PTHR36529">
    <property type="entry name" value="SLL1095 PROTEIN"/>
    <property type="match status" value="1"/>
</dbReference>
<dbReference type="Gene3D" id="3.90.550.10">
    <property type="entry name" value="Spore Coat Polysaccharide Biosynthesis Protein SpsA, Chain A"/>
    <property type="match status" value="1"/>
</dbReference>
<keyword evidence="2" id="KW-1185">Reference proteome</keyword>